<gene>
    <name evidence="6" type="ORF">SAMN04490356_9368</name>
</gene>
<dbReference type="GO" id="GO:0000287">
    <property type="term" value="F:magnesium ion binding"/>
    <property type="evidence" value="ECO:0007669"/>
    <property type="project" value="UniProtKB-ARBA"/>
</dbReference>
<sequence>MSTSSLAVSAAAHADDVLQLVDPAGTLNEQAAAGMLEVTDELVRTLYRDMVLGRRFDQEAYSLQRQGELGLWLMSLGQEAAQAGSIRALRADDRVFPSYREHVAALCRGISPEELLSQWRGASHGSWDPERYHFHIYSLVLATQTLHAVGYAMGVRYDAVDSVVFSYFGDGASSQGDANEALNWAAVASAPIVFFCQNNGWAISTPASKQYARPLTARAKGFGLDAVSVDGNDVLAVHAATQRMVERVRAGGAPGFIEAHTYRMSGHSTSDDPGRYRDSAELARWEAHDPVERVRLLLTARGWADEDYFATVASDAEELAARTRRECRALPEPSLSDTFRNTLCEETEALRREREGFETYLESFL</sequence>
<evidence type="ECO:0000256" key="1">
    <source>
        <dbReference type="ARBA" id="ARBA00001964"/>
    </source>
</evidence>
<dbReference type="PROSITE" id="PS50238">
    <property type="entry name" value="RHOGAP"/>
    <property type="match status" value="1"/>
</dbReference>
<dbReference type="PANTHER" id="PTHR43380:SF1">
    <property type="entry name" value="2-OXOISOVALERATE DEHYDROGENASE SUBUNIT ALPHA, MITOCHONDRIAL"/>
    <property type="match status" value="1"/>
</dbReference>
<dbReference type="InterPro" id="IPR050771">
    <property type="entry name" value="Alpha-ketoacid_DH_E1_comp"/>
</dbReference>
<reference evidence="7" key="1">
    <citation type="submission" date="2016-10" db="EMBL/GenBank/DDBJ databases">
        <authorList>
            <person name="Varghese N."/>
            <person name="Submissions S."/>
        </authorList>
    </citation>
    <scope>NUCLEOTIDE SEQUENCE [LARGE SCALE GENOMIC DNA]</scope>
    <source>
        <strain evidence="7">DSM 40318</strain>
    </source>
</reference>
<comment type="cofactor">
    <cofactor evidence="1 4">
        <name>thiamine diphosphate</name>
        <dbReference type="ChEBI" id="CHEBI:58937"/>
    </cofactor>
</comment>
<dbReference type="EC" id="1.2.4.4" evidence="4"/>
<keyword evidence="3 4" id="KW-0786">Thiamine pyrophosphate</keyword>
<evidence type="ECO:0000256" key="3">
    <source>
        <dbReference type="ARBA" id="ARBA00023052"/>
    </source>
</evidence>
<dbReference type="GO" id="GO:0007165">
    <property type="term" value="P:signal transduction"/>
    <property type="evidence" value="ECO:0007669"/>
    <property type="project" value="InterPro"/>
</dbReference>
<dbReference type="InterPro" id="IPR001017">
    <property type="entry name" value="DH_E1"/>
</dbReference>
<dbReference type="InterPro" id="IPR029061">
    <property type="entry name" value="THDP-binding"/>
</dbReference>
<organism evidence="6 7">
    <name type="scientific">Streptomyces melanosporofaciens</name>
    <dbReference type="NCBI Taxonomy" id="67327"/>
    <lineage>
        <taxon>Bacteria</taxon>
        <taxon>Bacillati</taxon>
        <taxon>Actinomycetota</taxon>
        <taxon>Actinomycetes</taxon>
        <taxon>Kitasatosporales</taxon>
        <taxon>Streptomycetaceae</taxon>
        <taxon>Streptomyces</taxon>
        <taxon>Streptomyces violaceusniger group</taxon>
    </lineage>
</organism>
<protein>
    <recommendedName>
        <fullName evidence="4">2-oxoisovalerate dehydrogenase subunit alpha</fullName>
        <ecNumber evidence="4">1.2.4.4</ecNumber>
    </recommendedName>
    <alternativeName>
        <fullName evidence="4">Branched-chain alpha-keto acid dehydrogenase E1 component alpha chain</fullName>
    </alternativeName>
</protein>
<dbReference type="EMBL" id="FNST01000002">
    <property type="protein sequence ID" value="SED65034.1"/>
    <property type="molecule type" value="Genomic_DNA"/>
</dbReference>
<dbReference type="Pfam" id="PF00676">
    <property type="entry name" value="E1_dh"/>
    <property type="match status" value="1"/>
</dbReference>
<keyword evidence="6" id="KW-0670">Pyruvate</keyword>
<dbReference type="GO" id="GO:0009083">
    <property type="term" value="P:branched-chain amino acid catabolic process"/>
    <property type="evidence" value="ECO:0007669"/>
    <property type="project" value="TreeGrafter"/>
</dbReference>
<comment type="function">
    <text evidence="4">The branched-chain alpha-keto dehydrogenase complex catalyzes the overall conversion of alpha-keto acids to acyl-CoA and CO(2). It contains multiple copies of three enzymatic components: branched-chain alpha-keto acid decarboxylase (E1), lipoamide acyltransferase (E2) and lipoamide dehydrogenase (E3).</text>
</comment>
<keyword evidence="2 4" id="KW-0560">Oxidoreductase</keyword>
<comment type="similarity">
    <text evidence="4">Belongs to the BCKDHA family.</text>
</comment>
<feature type="domain" description="Rho-GAP" evidence="5">
    <location>
        <begin position="239"/>
        <end position="365"/>
    </location>
</feature>
<dbReference type="Gene3D" id="3.40.50.970">
    <property type="match status" value="1"/>
</dbReference>
<comment type="catalytic activity">
    <reaction evidence="4">
        <text>N(6)-[(R)-lipoyl]-L-lysyl-[protein] + 3-methyl-2-oxobutanoate + H(+) = N(6)-[(R)-S(8)-2-methylpropanoyldihydrolipoyl]-L-lysyl-[protein] + CO2</text>
        <dbReference type="Rhea" id="RHEA:13457"/>
        <dbReference type="Rhea" id="RHEA-COMP:10474"/>
        <dbReference type="Rhea" id="RHEA-COMP:10497"/>
        <dbReference type="ChEBI" id="CHEBI:11851"/>
        <dbReference type="ChEBI" id="CHEBI:15378"/>
        <dbReference type="ChEBI" id="CHEBI:16526"/>
        <dbReference type="ChEBI" id="CHEBI:83099"/>
        <dbReference type="ChEBI" id="CHEBI:83142"/>
        <dbReference type="EC" id="1.2.4.4"/>
    </reaction>
</comment>
<name>A0A1H5CF31_STRMJ</name>
<dbReference type="InterPro" id="IPR000198">
    <property type="entry name" value="RhoGAP_dom"/>
</dbReference>
<dbReference type="RefSeq" id="WP_093470038.1">
    <property type="nucleotide sequence ID" value="NZ_FNST01000002.1"/>
</dbReference>
<dbReference type="Proteomes" id="UP000198609">
    <property type="component" value="Unassembled WGS sequence"/>
</dbReference>
<dbReference type="PANTHER" id="PTHR43380">
    <property type="entry name" value="2-OXOISOVALERATE DEHYDROGENASE SUBUNIT ALPHA, MITOCHONDRIAL"/>
    <property type="match status" value="1"/>
</dbReference>
<dbReference type="GO" id="GO:0003863">
    <property type="term" value="F:branched-chain 2-oxo acid dehydrogenase activity"/>
    <property type="evidence" value="ECO:0007669"/>
    <property type="project" value="UniProtKB-EC"/>
</dbReference>
<dbReference type="SUPFAM" id="SSF52518">
    <property type="entry name" value="Thiamin diphosphate-binding fold (THDP-binding)"/>
    <property type="match status" value="1"/>
</dbReference>
<evidence type="ECO:0000256" key="4">
    <source>
        <dbReference type="RuleBase" id="RU365014"/>
    </source>
</evidence>
<accession>A0A1H5CF31</accession>
<evidence type="ECO:0000256" key="2">
    <source>
        <dbReference type="ARBA" id="ARBA00023002"/>
    </source>
</evidence>
<evidence type="ECO:0000313" key="6">
    <source>
        <dbReference type="EMBL" id="SED65034.1"/>
    </source>
</evidence>
<evidence type="ECO:0000259" key="5">
    <source>
        <dbReference type="PROSITE" id="PS50238"/>
    </source>
</evidence>
<keyword evidence="7" id="KW-1185">Reference proteome</keyword>
<dbReference type="AlphaFoldDB" id="A0A1H5CF31"/>
<dbReference type="CDD" id="cd02000">
    <property type="entry name" value="TPP_E1_PDC_ADC_BCADC"/>
    <property type="match status" value="1"/>
</dbReference>
<evidence type="ECO:0000313" key="7">
    <source>
        <dbReference type="Proteomes" id="UP000198609"/>
    </source>
</evidence>
<proteinExistence type="inferred from homology"/>